<keyword evidence="1" id="KW-0175">Coiled coil</keyword>
<feature type="region of interest" description="Disordered" evidence="2">
    <location>
        <begin position="310"/>
        <end position="365"/>
    </location>
</feature>
<feature type="compositionally biased region" description="Polar residues" evidence="2">
    <location>
        <begin position="435"/>
        <end position="444"/>
    </location>
</feature>
<evidence type="ECO:0000313" key="3">
    <source>
        <dbReference type="EMBL" id="EAT46684.1"/>
    </source>
</evidence>
<name>Q17J27_AEDAE</name>
<feature type="region of interest" description="Disordered" evidence="2">
    <location>
        <begin position="431"/>
        <end position="450"/>
    </location>
</feature>
<dbReference type="STRING" id="7159.Q17J27"/>
<feature type="region of interest" description="Disordered" evidence="2">
    <location>
        <begin position="465"/>
        <end position="489"/>
    </location>
</feature>
<dbReference type="Proteomes" id="UP000682892">
    <property type="component" value="Unassembled WGS sequence"/>
</dbReference>
<feature type="compositionally biased region" description="Low complexity" evidence="2">
    <location>
        <begin position="191"/>
        <end position="221"/>
    </location>
</feature>
<dbReference type="HOGENOM" id="CLU_519339_0_0_1"/>
<dbReference type="VEuPathDB" id="VectorBase:AAEL002169"/>
<feature type="compositionally biased region" description="Low complexity" evidence="2">
    <location>
        <begin position="311"/>
        <end position="365"/>
    </location>
</feature>
<feature type="region of interest" description="Disordered" evidence="2">
    <location>
        <begin position="124"/>
        <end position="221"/>
    </location>
</feature>
<feature type="compositionally biased region" description="Basic and acidic residues" evidence="2">
    <location>
        <begin position="1"/>
        <end position="17"/>
    </location>
</feature>
<protein>
    <submittedName>
        <fullName evidence="3">AAEL002169-PA</fullName>
    </submittedName>
</protein>
<feature type="compositionally biased region" description="Low complexity" evidence="2">
    <location>
        <begin position="164"/>
        <end position="175"/>
    </location>
</feature>
<reference evidence="3" key="1">
    <citation type="submission" date="2005-10" db="EMBL/GenBank/DDBJ databases">
        <authorList>
            <person name="Loftus B.J."/>
            <person name="Nene V.M."/>
            <person name="Hannick L.I."/>
            <person name="Bidwell S."/>
            <person name="Haas B."/>
            <person name="Amedeo P."/>
            <person name="Orvis J."/>
            <person name="Wortman J.R."/>
            <person name="White O.R."/>
            <person name="Salzberg S."/>
            <person name="Shumway M."/>
            <person name="Koo H."/>
            <person name="Zhao Y."/>
            <person name="Holmes M."/>
            <person name="Miller J."/>
            <person name="Schatz M."/>
            <person name="Pop M."/>
            <person name="Pai G."/>
            <person name="Utterback T."/>
            <person name="Rogers Y.-H."/>
            <person name="Kravitz S."/>
            <person name="Fraser C.M."/>
        </authorList>
    </citation>
    <scope>NUCLEOTIDE SEQUENCE</scope>
    <source>
        <strain evidence="3">Liverpool</strain>
    </source>
</reference>
<sequence>MLKDMVRDLEQIHEQKHSNATQQCGNGNSSTSSNSNSNTSNSNGNSSSNTNNNSSKSTNGAAKSSGNGSSSSSNTSAENGNSAPSKSAASSGTSATASSGSGVQASKIGATASPAKAMLNQATNTPSKMVPKGNPSTGVTSQQPTGKMVTKVTSVTPKPGNGTGTASGPSATTPGKVSSKSTSTHPSTVPAATGAGSSPTAAAAAAGNATPSTSTSNAAAGQHLIQSKEEHKKTCHRGANGGEKGDGSCVCYYCTLFGQSVCLECNHNQRTNETRDRLRKKIKQLQSNKDNQQLKSLNLKNIKIPHGGLLKKINTNKSNSTNAVTNSSNNNNSSSNNNSSTSSSTTSSNNATHPTSASKESSSGSLASKMEALKISNNKTTTATAGLATATKAPVVTKPPANKMNIAAAPAKPPEMAISAREVPQVPQPVVQPTLRPSVNNTPFTKVPPKPVEETLDALVRYIEGDYDDDKQKDNKKTAKKVKQKSKKQELKKITELGELKQKFSELKEEDKRAQNRLQFQQNLK</sequence>
<feature type="non-terminal residue" evidence="3">
    <location>
        <position position="525"/>
    </location>
</feature>
<feature type="compositionally biased region" description="Polar residues" evidence="2">
    <location>
        <begin position="176"/>
        <end position="187"/>
    </location>
</feature>
<evidence type="ECO:0000256" key="2">
    <source>
        <dbReference type="SAM" id="MobiDB-lite"/>
    </source>
</evidence>
<organism evidence="3 4">
    <name type="scientific">Aedes aegypti</name>
    <name type="common">Yellowfever mosquito</name>
    <name type="synonym">Culex aegypti</name>
    <dbReference type="NCBI Taxonomy" id="7159"/>
    <lineage>
        <taxon>Eukaryota</taxon>
        <taxon>Metazoa</taxon>
        <taxon>Ecdysozoa</taxon>
        <taxon>Arthropoda</taxon>
        <taxon>Hexapoda</taxon>
        <taxon>Insecta</taxon>
        <taxon>Pterygota</taxon>
        <taxon>Neoptera</taxon>
        <taxon>Endopterygota</taxon>
        <taxon>Diptera</taxon>
        <taxon>Nematocera</taxon>
        <taxon>Culicoidea</taxon>
        <taxon>Culicidae</taxon>
        <taxon>Culicinae</taxon>
        <taxon>Aedini</taxon>
        <taxon>Aedes</taxon>
        <taxon>Stegomyia</taxon>
    </lineage>
</organism>
<feature type="coiled-coil region" evidence="1">
    <location>
        <begin position="268"/>
        <end position="295"/>
    </location>
</feature>
<gene>
    <name evidence="3" type="ORF">AaeL_AAEL002169</name>
</gene>
<evidence type="ECO:0000313" key="4">
    <source>
        <dbReference type="Proteomes" id="UP000682892"/>
    </source>
</evidence>
<feature type="region of interest" description="Disordered" evidence="2">
    <location>
        <begin position="1"/>
        <end position="105"/>
    </location>
</feature>
<reference evidence="3" key="3">
    <citation type="submission" date="2012-09" db="EMBL/GenBank/DDBJ databases">
        <authorList>
            <consortium name="VectorBase"/>
        </authorList>
    </citation>
    <scope>NUCLEOTIDE SEQUENCE</scope>
    <source>
        <strain evidence="3">Liverpool</strain>
    </source>
</reference>
<feature type="coiled-coil region" evidence="1">
    <location>
        <begin position="497"/>
        <end position="524"/>
    </location>
</feature>
<accession>Q17J27</accession>
<reference evidence="3" key="2">
    <citation type="journal article" date="2007" name="Science">
        <title>Genome sequence of Aedes aegypti, a major arbovirus vector.</title>
        <authorList>
            <person name="Nene V."/>
            <person name="Wortman J.R."/>
            <person name="Lawson D."/>
            <person name="Haas B."/>
            <person name="Kodira C."/>
            <person name="Tu Z.J."/>
            <person name="Loftus B."/>
            <person name="Xi Z."/>
            <person name="Megy K."/>
            <person name="Grabherr M."/>
            <person name="Ren Q."/>
            <person name="Zdobnov E.M."/>
            <person name="Lobo N.F."/>
            <person name="Campbell K.S."/>
            <person name="Brown S.E."/>
            <person name="Bonaldo M.F."/>
            <person name="Zhu J."/>
            <person name="Sinkins S.P."/>
            <person name="Hogenkamp D.G."/>
            <person name="Amedeo P."/>
            <person name="Arensburger P."/>
            <person name="Atkinson P.W."/>
            <person name="Bidwell S."/>
            <person name="Biedler J."/>
            <person name="Birney E."/>
            <person name="Bruggner R.V."/>
            <person name="Costas J."/>
            <person name="Coy M.R."/>
            <person name="Crabtree J."/>
            <person name="Crawford M."/>
            <person name="Debruyn B."/>
            <person name="Decaprio D."/>
            <person name="Eiglmeier K."/>
            <person name="Eisenstadt E."/>
            <person name="El-Dorry H."/>
            <person name="Gelbart W.M."/>
            <person name="Gomes S.L."/>
            <person name="Hammond M."/>
            <person name="Hannick L.I."/>
            <person name="Hogan J.R."/>
            <person name="Holmes M.H."/>
            <person name="Jaffe D."/>
            <person name="Johnston J.S."/>
            <person name="Kennedy R.C."/>
            <person name="Koo H."/>
            <person name="Kravitz S."/>
            <person name="Kriventseva E.V."/>
            <person name="Kulp D."/>
            <person name="Labutti K."/>
            <person name="Lee E."/>
            <person name="Li S."/>
            <person name="Lovin D.D."/>
            <person name="Mao C."/>
            <person name="Mauceli E."/>
            <person name="Menck C.F."/>
            <person name="Miller J.R."/>
            <person name="Montgomery P."/>
            <person name="Mori A."/>
            <person name="Nascimento A.L."/>
            <person name="Naveira H.F."/>
            <person name="Nusbaum C."/>
            <person name="O'leary S."/>
            <person name="Orvis J."/>
            <person name="Pertea M."/>
            <person name="Quesneville H."/>
            <person name="Reidenbach K.R."/>
            <person name="Rogers Y.H."/>
            <person name="Roth C.W."/>
            <person name="Schneider J.R."/>
            <person name="Schatz M."/>
            <person name="Shumway M."/>
            <person name="Stanke M."/>
            <person name="Stinson E.O."/>
            <person name="Tubio J.M."/>
            <person name="Vanzee J.P."/>
            <person name="Verjovski-Almeida S."/>
            <person name="Werner D."/>
            <person name="White O."/>
            <person name="Wyder S."/>
            <person name="Zeng Q."/>
            <person name="Zhao Q."/>
            <person name="Zhao Y."/>
            <person name="Hill C.A."/>
            <person name="Raikhel A.S."/>
            <person name="Soares M.B."/>
            <person name="Knudson D.L."/>
            <person name="Lee N.H."/>
            <person name="Galagan J."/>
            <person name="Salzberg S.L."/>
            <person name="Paulsen I.T."/>
            <person name="Dimopoulos G."/>
            <person name="Collins F.H."/>
            <person name="Birren B."/>
            <person name="Fraser-Liggett C.M."/>
            <person name="Severson D.W."/>
        </authorList>
    </citation>
    <scope>NUCLEOTIDE SEQUENCE [LARGE SCALE GENOMIC DNA]</scope>
    <source>
        <strain evidence="3">Liverpool</strain>
    </source>
</reference>
<proteinExistence type="predicted"/>
<dbReference type="EMBL" id="CH477235">
    <property type="protein sequence ID" value="EAT46684.1"/>
    <property type="molecule type" value="Genomic_DNA"/>
</dbReference>
<feature type="compositionally biased region" description="Low complexity" evidence="2">
    <location>
        <begin position="25"/>
        <end position="105"/>
    </location>
</feature>
<evidence type="ECO:0000256" key="1">
    <source>
        <dbReference type="SAM" id="Coils"/>
    </source>
</evidence>
<feature type="compositionally biased region" description="Polar residues" evidence="2">
    <location>
        <begin position="134"/>
        <end position="156"/>
    </location>
</feature>
<dbReference type="AlphaFoldDB" id="Q17J27"/>
<dbReference type="PaxDb" id="7159-AAEL002169-PA"/>